<evidence type="ECO:0000313" key="2">
    <source>
        <dbReference type="Proteomes" id="UP000660708"/>
    </source>
</evidence>
<name>A0A8I0MYD6_9GAMM</name>
<dbReference type="EMBL" id="AQHF01000033">
    <property type="protein sequence ID" value="MBE0348337.1"/>
    <property type="molecule type" value="Genomic_DNA"/>
</dbReference>
<proteinExistence type="predicted"/>
<accession>A0A8I0MYD6</accession>
<organism evidence="1 2">
    <name type="scientific">Pseudoalteromonas peptidolytica F12-50-A1</name>
    <dbReference type="NCBI Taxonomy" id="1315280"/>
    <lineage>
        <taxon>Bacteria</taxon>
        <taxon>Pseudomonadati</taxon>
        <taxon>Pseudomonadota</taxon>
        <taxon>Gammaproteobacteria</taxon>
        <taxon>Alteromonadales</taxon>
        <taxon>Pseudoalteromonadaceae</taxon>
        <taxon>Pseudoalteromonas</taxon>
    </lineage>
</organism>
<comment type="caution">
    <text evidence="1">The sequence shown here is derived from an EMBL/GenBank/DDBJ whole genome shotgun (WGS) entry which is preliminary data.</text>
</comment>
<keyword evidence="2" id="KW-1185">Reference proteome</keyword>
<dbReference type="Proteomes" id="UP000660708">
    <property type="component" value="Unassembled WGS sequence"/>
</dbReference>
<reference evidence="1 2" key="1">
    <citation type="submission" date="2015-06" db="EMBL/GenBank/DDBJ databases">
        <title>Genome sequence of Pseudoalteromonas peptidolytica.</title>
        <authorList>
            <person name="Xie B.-B."/>
            <person name="Rong J.-C."/>
            <person name="Qin Q.-L."/>
            <person name="Zhang Y.-Z."/>
        </authorList>
    </citation>
    <scope>NUCLEOTIDE SEQUENCE [LARGE SCALE GENOMIC DNA]</scope>
    <source>
        <strain evidence="1 2">F12-50-A1</strain>
    </source>
</reference>
<sequence length="50" mass="5445">MEHRKATSQRKNRHIDANIGINKKATLLECGLGALHGCIVAMILCDNANT</sequence>
<dbReference type="AlphaFoldDB" id="A0A8I0MYD6"/>
<gene>
    <name evidence="1" type="ORF">PPEP_b0035</name>
</gene>
<evidence type="ECO:0000313" key="1">
    <source>
        <dbReference type="EMBL" id="MBE0348337.1"/>
    </source>
</evidence>
<protein>
    <submittedName>
        <fullName evidence="1">Uncharacterized protein</fullName>
    </submittedName>
</protein>